<evidence type="ECO:0000313" key="1">
    <source>
        <dbReference type="EMBL" id="OXU22756.1"/>
    </source>
</evidence>
<dbReference type="Proteomes" id="UP000215335">
    <property type="component" value="Unassembled WGS sequence"/>
</dbReference>
<protein>
    <submittedName>
        <fullName evidence="1">Uncharacterized protein</fullName>
    </submittedName>
</protein>
<comment type="caution">
    <text evidence="1">The sequence shown here is derived from an EMBL/GenBank/DDBJ whole genome shotgun (WGS) entry which is preliminary data.</text>
</comment>
<proteinExistence type="predicted"/>
<dbReference type="AlphaFoldDB" id="A0A232EWN4"/>
<sequence>MNEKLGNDLKDIMKMLIDLPSIVYFSEKQFYLDDTIDKIAFVFSEAVRIQKKIQDGLIENRFTKNFIASIYNCACEMGISHLQLLDTLLRTLKITTAQHYVSRILIYNFLDIHNEKTIHNARKKDLTERVQQEYRNAVLYSSSKL</sequence>
<reference evidence="1 2" key="1">
    <citation type="journal article" date="2017" name="Curr. Biol.">
        <title>The Evolution of Venom by Co-option of Single-Copy Genes.</title>
        <authorList>
            <person name="Martinson E.O."/>
            <person name="Mrinalini"/>
            <person name="Kelkar Y.D."/>
            <person name="Chang C.H."/>
            <person name="Werren J.H."/>
        </authorList>
    </citation>
    <scope>NUCLEOTIDE SEQUENCE [LARGE SCALE GENOMIC DNA]</scope>
    <source>
        <strain evidence="1 2">Alberta</strain>
        <tissue evidence="1">Whole body</tissue>
    </source>
</reference>
<organism evidence="1 2">
    <name type="scientific">Trichomalopsis sarcophagae</name>
    <dbReference type="NCBI Taxonomy" id="543379"/>
    <lineage>
        <taxon>Eukaryota</taxon>
        <taxon>Metazoa</taxon>
        <taxon>Ecdysozoa</taxon>
        <taxon>Arthropoda</taxon>
        <taxon>Hexapoda</taxon>
        <taxon>Insecta</taxon>
        <taxon>Pterygota</taxon>
        <taxon>Neoptera</taxon>
        <taxon>Endopterygota</taxon>
        <taxon>Hymenoptera</taxon>
        <taxon>Apocrita</taxon>
        <taxon>Proctotrupomorpha</taxon>
        <taxon>Chalcidoidea</taxon>
        <taxon>Pteromalidae</taxon>
        <taxon>Pteromalinae</taxon>
        <taxon>Trichomalopsis</taxon>
    </lineage>
</organism>
<dbReference type="EMBL" id="NNAY01001836">
    <property type="protein sequence ID" value="OXU22756.1"/>
    <property type="molecule type" value="Genomic_DNA"/>
</dbReference>
<keyword evidence="2" id="KW-1185">Reference proteome</keyword>
<accession>A0A232EWN4</accession>
<evidence type="ECO:0000313" key="2">
    <source>
        <dbReference type="Proteomes" id="UP000215335"/>
    </source>
</evidence>
<gene>
    <name evidence="1" type="ORF">TSAR_006131</name>
</gene>
<name>A0A232EWN4_9HYME</name>